<evidence type="ECO:0000259" key="11">
    <source>
        <dbReference type="Pfam" id="PF03725"/>
    </source>
</evidence>
<dbReference type="GO" id="GO:0034476">
    <property type="term" value="P:U5 snRNA 3'-end processing"/>
    <property type="evidence" value="ECO:0007669"/>
    <property type="project" value="TreeGrafter"/>
</dbReference>
<dbReference type="Gene3D" id="3.30.230.70">
    <property type="entry name" value="GHMP Kinase, N-terminal domain"/>
    <property type="match status" value="1"/>
</dbReference>
<dbReference type="Pfam" id="PF03725">
    <property type="entry name" value="RNase_PH_C"/>
    <property type="match status" value="1"/>
</dbReference>
<dbReference type="AlphaFoldDB" id="A0A1G4I7D1"/>
<dbReference type="GO" id="GO:0071028">
    <property type="term" value="P:nuclear mRNA surveillance"/>
    <property type="evidence" value="ECO:0007669"/>
    <property type="project" value="TreeGrafter"/>
</dbReference>
<protein>
    <recommendedName>
        <fullName evidence="9">Ribosomal RNA-processing protein 43</fullName>
    </recommendedName>
</protein>
<evidence type="ECO:0000256" key="9">
    <source>
        <dbReference type="ARBA" id="ARBA00030617"/>
    </source>
</evidence>
<sequence length="294" mass="31297">MSLPPATGAVELASFQQHVHQFLVQNKRLDGRPLDALREPHILRDSKGGDGLLASTLYTDNTGMCLNCTVSGVFGPPPSDQPDEGRLTVDVAAPFFQSHSTDQVAAALREVARFVRSTIISCMDLTELNIINGEACWVLQVELVILNADGGLRAAALHAVVAAIHNMLLPRSRLPNGDEVESRRLRFHTIPVAVTIGVYKLGASGVRFLMDTNAAEESVVDGLLTVVLSDENGIITFVQSGSYSISSLLLTGAVNEFALRSAALRAAILKPSVAAAKINGSKNSVTDPHPLKEG</sequence>
<dbReference type="GO" id="GO:0000177">
    <property type="term" value="C:cytoplasmic exosome (RNase complex)"/>
    <property type="evidence" value="ECO:0007669"/>
    <property type="project" value="TreeGrafter"/>
</dbReference>
<dbReference type="Pfam" id="PF01138">
    <property type="entry name" value="RNase_PH"/>
    <property type="match status" value="1"/>
</dbReference>
<dbReference type="GO" id="GO:0071035">
    <property type="term" value="P:nuclear polyadenylation-dependent rRNA catabolic process"/>
    <property type="evidence" value="ECO:0007669"/>
    <property type="project" value="TreeGrafter"/>
</dbReference>
<evidence type="ECO:0000256" key="5">
    <source>
        <dbReference type="ARBA" id="ARBA00022552"/>
    </source>
</evidence>
<dbReference type="RefSeq" id="XP_067078981.1">
    <property type="nucleotide sequence ID" value="XM_067222880.1"/>
</dbReference>
<dbReference type="Proteomes" id="UP000195570">
    <property type="component" value="Unassembled WGS sequence"/>
</dbReference>
<keyword evidence="6" id="KW-0271">Exosome</keyword>
<dbReference type="InterPro" id="IPR001247">
    <property type="entry name" value="ExoRNase_PH_dom1"/>
</dbReference>
<dbReference type="InterPro" id="IPR020568">
    <property type="entry name" value="Ribosomal_Su5_D2-typ_SF"/>
</dbReference>
<feature type="domain" description="Exoribonuclease phosphorolytic" evidence="11">
    <location>
        <begin position="190"/>
        <end position="247"/>
    </location>
</feature>
<dbReference type="InterPro" id="IPR027408">
    <property type="entry name" value="PNPase/RNase_PH_dom_sf"/>
</dbReference>
<gene>
    <name evidence="12" type="ORF">TEOVI_000505300</name>
</gene>
<keyword evidence="7" id="KW-0694">RNA-binding</keyword>
<keyword evidence="5" id="KW-0698">rRNA processing</keyword>
<dbReference type="InterPro" id="IPR015847">
    <property type="entry name" value="ExoRNase_PH_dom2"/>
</dbReference>
<keyword evidence="8" id="KW-0539">Nucleus</keyword>
<dbReference type="PANTHER" id="PTHR11097">
    <property type="entry name" value="EXOSOME COMPLEX EXONUCLEASE RIBOSOMAL RNA PROCESSING PROTEIN"/>
    <property type="match status" value="1"/>
</dbReference>
<dbReference type="EMBL" id="CZPT02000791">
    <property type="protein sequence ID" value="SCU67700.1"/>
    <property type="molecule type" value="Genomic_DNA"/>
</dbReference>
<evidence type="ECO:0000313" key="13">
    <source>
        <dbReference type="Proteomes" id="UP000195570"/>
    </source>
</evidence>
<keyword evidence="4" id="KW-0963">Cytoplasm</keyword>
<accession>A0A1G4I7D1</accession>
<dbReference type="InterPro" id="IPR036345">
    <property type="entry name" value="ExoRNase_PH_dom2_sf"/>
</dbReference>
<dbReference type="GO" id="GO:0005730">
    <property type="term" value="C:nucleolus"/>
    <property type="evidence" value="ECO:0007669"/>
    <property type="project" value="UniProtKB-SubCell"/>
</dbReference>
<dbReference type="SUPFAM" id="SSF54211">
    <property type="entry name" value="Ribosomal protein S5 domain 2-like"/>
    <property type="match status" value="1"/>
</dbReference>
<dbReference type="GO" id="GO:0034475">
    <property type="term" value="P:U4 snRNA 3'-end processing"/>
    <property type="evidence" value="ECO:0007669"/>
    <property type="project" value="TreeGrafter"/>
</dbReference>
<reference evidence="12" key="1">
    <citation type="submission" date="2016-09" db="EMBL/GenBank/DDBJ databases">
        <authorList>
            <person name="Hebert L."/>
            <person name="Moumen B."/>
        </authorList>
    </citation>
    <scope>NUCLEOTIDE SEQUENCE [LARGE SCALE GENOMIC DNA]</scope>
    <source>
        <strain evidence="12">OVI</strain>
    </source>
</reference>
<evidence type="ECO:0000256" key="1">
    <source>
        <dbReference type="ARBA" id="ARBA00004496"/>
    </source>
</evidence>
<evidence type="ECO:0000256" key="3">
    <source>
        <dbReference type="ARBA" id="ARBA00006678"/>
    </source>
</evidence>
<comment type="similarity">
    <text evidence="3">Belongs to the RNase PH family.</text>
</comment>
<evidence type="ECO:0000313" key="12">
    <source>
        <dbReference type="EMBL" id="SCU67700.1"/>
    </source>
</evidence>
<dbReference type="SUPFAM" id="SSF55666">
    <property type="entry name" value="Ribonuclease PH domain 2-like"/>
    <property type="match status" value="1"/>
</dbReference>
<evidence type="ECO:0000256" key="8">
    <source>
        <dbReference type="ARBA" id="ARBA00023242"/>
    </source>
</evidence>
<dbReference type="GO" id="GO:0016075">
    <property type="term" value="P:rRNA catabolic process"/>
    <property type="evidence" value="ECO:0007669"/>
    <property type="project" value="TreeGrafter"/>
</dbReference>
<dbReference type="PANTHER" id="PTHR11097:SF9">
    <property type="entry name" value="EXOSOME COMPLEX COMPONENT RRP43"/>
    <property type="match status" value="1"/>
</dbReference>
<comment type="caution">
    <text evidence="12">The sequence shown here is derived from an EMBL/GenBank/DDBJ whole genome shotgun (WGS) entry which is preliminary data.</text>
</comment>
<evidence type="ECO:0000256" key="4">
    <source>
        <dbReference type="ARBA" id="ARBA00022490"/>
    </source>
</evidence>
<comment type="subcellular location">
    <subcellularLocation>
        <location evidence="1">Cytoplasm</location>
    </subcellularLocation>
    <subcellularLocation>
        <location evidence="2">Nucleus</location>
        <location evidence="2">Nucleolus</location>
    </subcellularLocation>
</comment>
<dbReference type="SMR" id="A0A1G4I7D1"/>
<dbReference type="GeneID" id="92378993"/>
<evidence type="ECO:0000256" key="6">
    <source>
        <dbReference type="ARBA" id="ARBA00022835"/>
    </source>
</evidence>
<feature type="domain" description="Exoribonuclease phosphorolytic" evidence="10">
    <location>
        <begin position="68"/>
        <end position="169"/>
    </location>
</feature>
<evidence type="ECO:0000256" key="2">
    <source>
        <dbReference type="ARBA" id="ARBA00004604"/>
    </source>
</evidence>
<evidence type="ECO:0000259" key="10">
    <source>
        <dbReference type="Pfam" id="PF01138"/>
    </source>
</evidence>
<dbReference type="GO" id="GO:0035925">
    <property type="term" value="F:mRNA 3'-UTR AU-rich region binding"/>
    <property type="evidence" value="ECO:0007669"/>
    <property type="project" value="TreeGrafter"/>
</dbReference>
<dbReference type="InterPro" id="IPR050590">
    <property type="entry name" value="Exosome_comp_Rrp42_subfam"/>
</dbReference>
<dbReference type="GO" id="GO:0000467">
    <property type="term" value="P:exonucleolytic trimming to generate mature 3'-end of 5.8S rRNA from tricistronic rRNA transcript (SSU-rRNA, 5.8S rRNA, LSU-rRNA)"/>
    <property type="evidence" value="ECO:0007669"/>
    <property type="project" value="TreeGrafter"/>
</dbReference>
<name>A0A1G4I7D1_TRYEQ</name>
<keyword evidence="13" id="KW-1185">Reference proteome</keyword>
<dbReference type="GO" id="GO:0071038">
    <property type="term" value="P:TRAMP-dependent tRNA surveillance pathway"/>
    <property type="evidence" value="ECO:0007669"/>
    <property type="project" value="TreeGrafter"/>
</dbReference>
<dbReference type="GO" id="GO:0000176">
    <property type="term" value="C:nuclear exosome (RNase complex)"/>
    <property type="evidence" value="ECO:0007669"/>
    <property type="project" value="TreeGrafter"/>
</dbReference>
<evidence type="ECO:0000256" key="7">
    <source>
        <dbReference type="ARBA" id="ARBA00022884"/>
    </source>
</evidence>
<dbReference type="VEuPathDB" id="TriTrypDB:TEOVI_000505300"/>
<organism evidence="12 13">
    <name type="scientific">Trypanosoma equiperdum</name>
    <dbReference type="NCBI Taxonomy" id="5694"/>
    <lineage>
        <taxon>Eukaryota</taxon>
        <taxon>Discoba</taxon>
        <taxon>Euglenozoa</taxon>
        <taxon>Kinetoplastea</taxon>
        <taxon>Metakinetoplastina</taxon>
        <taxon>Trypanosomatida</taxon>
        <taxon>Trypanosomatidae</taxon>
        <taxon>Trypanosoma</taxon>
    </lineage>
</organism>
<proteinExistence type="inferred from homology"/>
<dbReference type="GO" id="GO:0034473">
    <property type="term" value="P:U1 snRNA 3'-end processing"/>
    <property type="evidence" value="ECO:0007669"/>
    <property type="project" value="TreeGrafter"/>
</dbReference>